<organism evidence="1 2">
    <name type="scientific">Somion occarium</name>
    <dbReference type="NCBI Taxonomy" id="3059160"/>
    <lineage>
        <taxon>Eukaryota</taxon>
        <taxon>Fungi</taxon>
        <taxon>Dikarya</taxon>
        <taxon>Basidiomycota</taxon>
        <taxon>Agaricomycotina</taxon>
        <taxon>Agaricomycetes</taxon>
        <taxon>Polyporales</taxon>
        <taxon>Cerrenaceae</taxon>
        <taxon>Somion</taxon>
    </lineage>
</organism>
<proteinExistence type="predicted"/>
<evidence type="ECO:0000313" key="2">
    <source>
        <dbReference type="Proteomes" id="UP001497453"/>
    </source>
</evidence>
<name>A0ABP1DE99_9APHY</name>
<protein>
    <submittedName>
        <fullName evidence="1">Uncharacterized protein</fullName>
    </submittedName>
</protein>
<accession>A0ABP1DE99</accession>
<dbReference type="EMBL" id="OZ037947">
    <property type="protein sequence ID" value="CAL1706165.1"/>
    <property type="molecule type" value="Genomic_DNA"/>
</dbReference>
<reference evidence="2" key="1">
    <citation type="submission" date="2024-04" db="EMBL/GenBank/DDBJ databases">
        <authorList>
            <person name="Shaw F."/>
            <person name="Minotto A."/>
        </authorList>
    </citation>
    <scope>NUCLEOTIDE SEQUENCE [LARGE SCALE GENOMIC DNA]</scope>
</reference>
<gene>
    <name evidence="1" type="ORF">GFSPODELE1_LOCUS5744</name>
</gene>
<evidence type="ECO:0000313" key="1">
    <source>
        <dbReference type="EMBL" id="CAL1706165.1"/>
    </source>
</evidence>
<sequence>MLSQHQHAVPPSDLSSLQEVQNRLTDLRAGCSMKLCDDRMQIWSIVLETRSYLKSAKEWRISVEKALPQLNNDQNQTFSGTRSRSIPSRSYSLLSSITEILPVALSKFPKGSMTNLKECLSEDDPSLLHNDPSAPQCTGHPTKWVSVARRSATLPTPSETHAVTDCTSVTEPSFNLWLETYLRSNVFDEDTSKKIRDMIYHVPIDKELDKSTLEDIHMLIVDSGRLIDASSFIQELVRRRVQPEQCFKELTTAILPRAGSRPSRSQTFPPINEVRDEAVETVESMLPAYLDFSHAVGHVDAEEV</sequence>
<keyword evidence="2" id="KW-1185">Reference proteome</keyword>
<dbReference type="Proteomes" id="UP001497453">
    <property type="component" value="Chromosome 4"/>
</dbReference>